<dbReference type="EMBL" id="MU404350">
    <property type="protein sequence ID" value="KAI1617765.1"/>
    <property type="molecule type" value="Genomic_DNA"/>
</dbReference>
<dbReference type="AlphaFoldDB" id="A0AAN6E6X9"/>
<evidence type="ECO:0000313" key="3">
    <source>
        <dbReference type="Proteomes" id="UP001203852"/>
    </source>
</evidence>
<name>A0AAN6E6X9_9EURO</name>
<organism evidence="2 3">
    <name type="scientific">Exophiala viscosa</name>
    <dbReference type="NCBI Taxonomy" id="2486360"/>
    <lineage>
        <taxon>Eukaryota</taxon>
        <taxon>Fungi</taxon>
        <taxon>Dikarya</taxon>
        <taxon>Ascomycota</taxon>
        <taxon>Pezizomycotina</taxon>
        <taxon>Eurotiomycetes</taxon>
        <taxon>Chaetothyriomycetidae</taxon>
        <taxon>Chaetothyriales</taxon>
        <taxon>Herpotrichiellaceae</taxon>
        <taxon>Exophiala</taxon>
    </lineage>
</organism>
<sequence>MAQSVACGAAEVQSPSAGPSDSSISTKISDFRYMTFWRVVPSLTATTQPAEKTTTRRTPPMFKDMFLNDQADDALRPSGRAVKLSDSVKDWTDPTHCTQKLFRLRESAIKNLRNIEFAWSRKDTFPSVSATDDTRRTRYRLDAERLHEFGAIVRHHTPKLRLEKLSILYWPCDRYLWTPRPYDILGLYVELFERKWAPTQRKGGSSSHCFDDYAIKIYYRWKKPTLIADCSDTVGPYSLPVEEDADGYSSGDSFSLSDSDDSSDGDDELSNSNEEDISA</sequence>
<gene>
    <name evidence="2" type="ORF">EDD36DRAFT_413477</name>
</gene>
<protein>
    <submittedName>
        <fullName evidence="2">Uncharacterized protein</fullName>
    </submittedName>
</protein>
<feature type="compositionally biased region" description="Acidic residues" evidence="1">
    <location>
        <begin position="258"/>
        <end position="279"/>
    </location>
</feature>
<evidence type="ECO:0000256" key="1">
    <source>
        <dbReference type="SAM" id="MobiDB-lite"/>
    </source>
</evidence>
<feature type="region of interest" description="Disordered" evidence="1">
    <location>
        <begin position="1"/>
        <end position="23"/>
    </location>
</feature>
<proteinExistence type="predicted"/>
<comment type="caution">
    <text evidence="2">The sequence shown here is derived from an EMBL/GenBank/DDBJ whole genome shotgun (WGS) entry which is preliminary data.</text>
</comment>
<accession>A0AAN6E6X9</accession>
<dbReference type="Proteomes" id="UP001203852">
    <property type="component" value="Unassembled WGS sequence"/>
</dbReference>
<evidence type="ECO:0000313" key="2">
    <source>
        <dbReference type="EMBL" id="KAI1617765.1"/>
    </source>
</evidence>
<reference evidence="2" key="1">
    <citation type="journal article" date="2022" name="bioRxiv">
        <title>Deciphering the potential niche of two novel black yeast fungi from a biological soil crust based on their genomes, phenotypes, and melanin regulation.</title>
        <authorList>
            <consortium name="DOE Joint Genome Institute"/>
            <person name="Carr E.C."/>
            <person name="Barton Q."/>
            <person name="Grambo S."/>
            <person name="Sullivan M."/>
            <person name="Renfro C.M."/>
            <person name="Kuo A."/>
            <person name="Pangilinan J."/>
            <person name="Lipzen A."/>
            <person name="Keymanesh K."/>
            <person name="Savage E."/>
            <person name="Barry K."/>
            <person name="Grigoriev I.V."/>
            <person name="Riekhof W.R."/>
            <person name="Harris S.S."/>
        </authorList>
    </citation>
    <scope>NUCLEOTIDE SEQUENCE</scope>
    <source>
        <strain evidence="2">JF 03-4F</strain>
    </source>
</reference>
<feature type="region of interest" description="Disordered" evidence="1">
    <location>
        <begin position="241"/>
        <end position="279"/>
    </location>
</feature>
<feature type="compositionally biased region" description="Low complexity" evidence="1">
    <location>
        <begin position="14"/>
        <end position="23"/>
    </location>
</feature>
<keyword evidence="3" id="KW-1185">Reference proteome</keyword>